<dbReference type="RefSeq" id="WP_315998789.1">
    <property type="nucleotide sequence ID" value="NZ_JAWDJT010000008.1"/>
</dbReference>
<organism evidence="1 2">
    <name type="scientific">Hymenobacter endophyticus</name>
    <dbReference type="NCBI Taxonomy" id="3076335"/>
    <lineage>
        <taxon>Bacteria</taxon>
        <taxon>Pseudomonadati</taxon>
        <taxon>Bacteroidota</taxon>
        <taxon>Cytophagia</taxon>
        <taxon>Cytophagales</taxon>
        <taxon>Hymenobacteraceae</taxon>
        <taxon>Hymenobacter</taxon>
    </lineage>
</organism>
<protein>
    <submittedName>
        <fullName evidence="1">Uncharacterized protein</fullName>
    </submittedName>
</protein>
<reference evidence="1 2" key="1">
    <citation type="submission" date="2023-10" db="EMBL/GenBank/DDBJ databases">
        <title>Hymenobacter endophyticus sp. nov., an isolate from the leaf tissues of wheat.</title>
        <authorList>
            <person name="Dai Y."/>
        </authorList>
    </citation>
    <scope>NUCLEOTIDE SEQUENCE [LARGE SCALE GENOMIC DNA]</scope>
    <source>
        <strain evidence="1 2">ZK17L-C2</strain>
    </source>
</reference>
<dbReference type="Pfam" id="PF22000">
    <property type="entry name" value="DUF6929"/>
    <property type="match status" value="1"/>
</dbReference>
<dbReference type="Proteomes" id="UP001250698">
    <property type="component" value="Unassembled WGS sequence"/>
</dbReference>
<proteinExistence type="predicted"/>
<sequence>MQALIRREMVLPNLPSASGVEIVGEVAYVIGDDAPFLYQLNAATLAAGARTTLFETAHFSTGRIPKDVKQDLECLTALTVPSGETGLLVLGSGATPAREQGFWVPLQPEGMAGTVYPLSLSGLYAALRQQLPSGIILNLEAAAATPTELLLFQRTVGVGTGNLLFRLPLGATWAYLQHQTTQLPAVTRQLFELPVVEGKPAGFSGAVWQNGRLLVTASVEDTVDAVQDGVVLGSFVGELALLPPDKRRVLPLELAPLRWPDGRAFRSKVEGVAVYREMGPKQLELLLVTDDDAGGSTAVVVELSL</sequence>
<dbReference type="EMBL" id="JAWDJT010000008">
    <property type="protein sequence ID" value="MDU0371325.1"/>
    <property type="molecule type" value="Genomic_DNA"/>
</dbReference>
<keyword evidence="2" id="KW-1185">Reference proteome</keyword>
<name>A0ABU3TJC6_9BACT</name>
<dbReference type="InterPro" id="IPR053851">
    <property type="entry name" value="DUF6929"/>
</dbReference>
<evidence type="ECO:0000313" key="1">
    <source>
        <dbReference type="EMBL" id="MDU0371325.1"/>
    </source>
</evidence>
<accession>A0ABU3TJC6</accession>
<comment type="caution">
    <text evidence="1">The sequence shown here is derived from an EMBL/GenBank/DDBJ whole genome shotgun (WGS) entry which is preliminary data.</text>
</comment>
<gene>
    <name evidence="1" type="ORF">ROI90_13030</name>
</gene>
<evidence type="ECO:0000313" key="2">
    <source>
        <dbReference type="Proteomes" id="UP001250698"/>
    </source>
</evidence>